<proteinExistence type="predicted"/>
<dbReference type="AlphaFoldDB" id="A0A6J4QN04"/>
<gene>
    <name evidence="2" type="ORF">AVDCRST_MAG80-1405</name>
</gene>
<protein>
    <submittedName>
        <fullName evidence="2">Uncharacterized protein</fullName>
    </submittedName>
</protein>
<dbReference type="EMBL" id="CADCVC010000121">
    <property type="protein sequence ID" value="CAA9441836.1"/>
    <property type="molecule type" value="Genomic_DNA"/>
</dbReference>
<reference evidence="2" key="1">
    <citation type="submission" date="2020-02" db="EMBL/GenBank/DDBJ databases">
        <authorList>
            <person name="Meier V. D."/>
        </authorList>
    </citation>
    <scope>NUCLEOTIDE SEQUENCE</scope>
    <source>
        <strain evidence="2">AVDCRST_MAG80</strain>
    </source>
</reference>
<name>A0A6J4QN04_9ACTN</name>
<sequence length="131" mass="14409">ERRKPGESGCGVPCSFPAQQGFVGDHLRSRGAVPRRPRGARRSQRLAVYRRVHPVHVLCRGVPADSPLRPLRPLPSLAPLRTGCVSAGRRSVLPHLSGDVGGSVRRVGDERQHRTIRARTAQPPERRVARV</sequence>
<feature type="non-terminal residue" evidence="2">
    <location>
        <position position="131"/>
    </location>
</feature>
<evidence type="ECO:0000313" key="2">
    <source>
        <dbReference type="EMBL" id="CAA9441836.1"/>
    </source>
</evidence>
<organism evidence="2">
    <name type="scientific">uncultured Rubrobacteraceae bacterium</name>
    <dbReference type="NCBI Taxonomy" id="349277"/>
    <lineage>
        <taxon>Bacteria</taxon>
        <taxon>Bacillati</taxon>
        <taxon>Actinomycetota</taxon>
        <taxon>Rubrobacteria</taxon>
        <taxon>Rubrobacterales</taxon>
        <taxon>Rubrobacteraceae</taxon>
        <taxon>environmental samples</taxon>
    </lineage>
</organism>
<evidence type="ECO:0000256" key="1">
    <source>
        <dbReference type="SAM" id="MobiDB-lite"/>
    </source>
</evidence>
<feature type="region of interest" description="Disordered" evidence="1">
    <location>
        <begin position="95"/>
        <end position="131"/>
    </location>
</feature>
<accession>A0A6J4QN04</accession>
<feature type="non-terminal residue" evidence="2">
    <location>
        <position position="1"/>
    </location>
</feature>